<reference evidence="2" key="1">
    <citation type="submission" date="2023-06" db="EMBL/GenBank/DDBJ databases">
        <authorList>
            <person name="Zeman M."/>
            <person name="Kubasova T."/>
            <person name="Jahodarova E."/>
            <person name="Nykrynova M."/>
            <person name="Rychlik I."/>
        </authorList>
    </citation>
    <scope>NUCLEOTIDE SEQUENCE</scope>
    <source>
        <strain evidence="2">15_COKtk</strain>
    </source>
</reference>
<keyword evidence="2" id="KW-0012">Acyltransferase</keyword>
<dbReference type="InterPro" id="IPR050644">
    <property type="entry name" value="PG_Glycine_Bridge_Synth"/>
</dbReference>
<dbReference type="EC" id="2.3.1.-" evidence="2"/>
<dbReference type="SUPFAM" id="SSF55729">
    <property type="entry name" value="Acyl-CoA N-acyltransferases (Nat)"/>
    <property type="match status" value="1"/>
</dbReference>
<dbReference type="Proteomes" id="UP001168505">
    <property type="component" value="Unassembled WGS sequence"/>
</dbReference>
<accession>A0AAW7JR12</accession>
<dbReference type="InterPro" id="IPR016181">
    <property type="entry name" value="Acyl_CoA_acyltransferase"/>
</dbReference>
<dbReference type="Pfam" id="PF13480">
    <property type="entry name" value="Acetyltransf_6"/>
    <property type="match status" value="1"/>
</dbReference>
<comment type="caution">
    <text evidence="2">The sequence shown here is derived from an EMBL/GenBank/DDBJ whole genome shotgun (WGS) entry which is preliminary data.</text>
</comment>
<sequence length="328" mass="37284">MTVEEVSARKARYADFCSSTYVPIYSLPWWMDAVCGSDNWGVWLHESGGGVDAAMPYYLEEREHGLYITKAPLTQNNGIVFRYPQGQGAIARAKFEERVVREAMAFVDSLGLAVYEQQYQTSFTNWLPFSWLGCEALTRYTYVIEDTSDLDAVWAGMSSSYRKNIKKGRRNGTVEVCDDPDLFYREHSKVFERQGLPVPFGRGLWGRLWSATGEASASRALISRASDEAVASVLFLVWDERRVYHLLGGTMPGYNCLETYNALTWEGIRLAHEMGLAYDFEGSMIERISKSFREFGGVPESYFRVRRVYSPEVIRMEAELKVKGLEAG</sequence>
<organism evidence="2 3">
    <name type="scientific">Collinsella ihumii</name>
    <dbReference type="NCBI Taxonomy" id="1720204"/>
    <lineage>
        <taxon>Bacteria</taxon>
        <taxon>Bacillati</taxon>
        <taxon>Actinomycetota</taxon>
        <taxon>Coriobacteriia</taxon>
        <taxon>Coriobacteriales</taxon>
        <taxon>Coriobacteriaceae</taxon>
        <taxon>Collinsella</taxon>
    </lineage>
</organism>
<evidence type="ECO:0000313" key="3">
    <source>
        <dbReference type="Proteomes" id="UP001168505"/>
    </source>
</evidence>
<gene>
    <name evidence="2" type="ORF">QVN40_07530</name>
</gene>
<reference evidence="2" key="2">
    <citation type="submission" date="2023-08" db="EMBL/GenBank/DDBJ databases">
        <title>Identification and characterization of horizontal gene transfer across gut microbiota members of farm animals based on homology search.</title>
        <authorList>
            <person name="Schwarzerova J."/>
            <person name="Nykrynova M."/>
            <person name="Jureckova K."/>
            <person name="Cejkova D."/>
            <person name="Rychlik I."/>
        </authorList>
    </citation>
    <scope>NUCLEOTIDE SEQUENCE</scope>
    <source>
        <strain evidence="2">15_COKtk</strain>
    </source>
</reference>
<protein>
    <submittedName>
        <fullName evidence="2">GNAT family N-acetyltransferase</fullName>
        <ecNumber evidence="2">2.3.1.-</ecNumber>
    </submittedName>
</protein>
<dbReference type="RefSeq" id="WP_289827251.1">
    <property type="nucleotide sequence ID" value="NZ_JAUEIR010000006.1"/>
</dbReference>
<feature type="domain" description="BioF2-like acetyltransferase" evidence="1">
    <location>
        <begin position="160"/>
        <end position="280"/>
    </location>
</feature>
<evidence type="ECO:0000313" key="2">
    <source>
        <dbReference type="EMBL" id="MDN0069550.1"/>
    </source>
</evidence>
<dbReference type="InterPro" id="IPR038740">
    <property type="entry name" value="BioF2-like_GNAT_dom"/>
</dbReference>
<evidence type="ECO:0000259" key="1">
    <source>
        <dbReference type="Pfam" id="PF13480"/>
    </source>
</evidence>
<name>A0AAW7JR12_9ACTN</name>
<dbReference type="EMBL" id="JAUEIR010000006">
    <property type="protein sequence ID" value="MDN0069550.1"/>
    <property type="molecule type" value="Genomic_DNA"/>
</dbReference>
<proteinExistence type="predicted"/>
<dbReference type="GO" id="GO:0016746">
    <property type="term" value="F:acyltransferase activity"/>
    <property type="evidence" value="ECO:0007669"/>
    <property type="project" value="UniProtKB-KW"/>
</dbReference>
<dbReference type="PANTHER" id="PTHR36174:SF1">
    <property type="entry name" value="LIPID II:GLYCINE GLYCYLTRANSFERASE"/>
    <property type="match status" value="1"/>
</dbReference>
<dbReference type="PANTHER" id="PTHR36174">
    <property type="entry name" value="LIPID II:GLYCINE GLYCYLTRANSFERASE"/>
    <property type="match status" value="1"/>
</dbReference>
<dbReference type="AlphaFoldDB" id="A0AAW7JR12"/>
<dbReference type="Gene3D" id="3.40.630.30">
    <property type="match status" value="1"/>
</dbReference>
<keyword evidence="2" id="KW-0808">Transferase</keyword>